<dbReference type="SUPFAM" id="SSF55729">
    <property type="entry name" value="Acyl-CoA N-acyltransferases (Nat)"/>
    <property type="match status" value="1"/>
</dbReference>
<evidence type="ECO:0000313" key="2">
    <source>
        <dbReference type="EMBL" id="OUZ39142.1"/>
    </source>
</evidence>
<dbReference type="InterPro" id="IPR050276">
    <property type="entry name" value="MshD_Acetyltransferase"/>
</dbReference>
<evidence type="ECO:0000259" key="1">
    <source>
        <dbReference type="PROSITE" id="PS51186"/>
    </source>
</evidence>
<dbReference type="Proteomes" id="UP000196594">
    <property type="component" value="Unassembled WGS sequence"/>
</dbReference>
<dbReference type="PROSITE" id="PS51186">
    <property type="entry name" value="GNAT"/>
    <property type="match status" value="1"/>
</dbReference>
<feature type="domain" description="N-acetyltransferase" evidence="1">
    <location>
        <begin position="115"/>
        <end position="252"/>
    </location>
</feature>
<reference evidence="2 3" key="1">
    <citation type="journal article" date="2017" name="Int. J. Syst. Evol. Microbiol.">
        <title>Solibacillus kalamii sp. nov., isolated from a high-efficiency particulate arrestance filter system used in the International Space Station.</title>
        <authorList>
            <person name="Checinska Sielaff A."/>
            <person name="Kumar R.M."/>
            <person name="Pal D."/>
            <person name="Mayilraj S."/>
            <person name="Venkateswaran K."/>
        </authorList>
    </citation>
    <scope>NUCLEOTIDE SEQUENCE [LARGE SCALE GENOMIC DNA]</scope>
    <source>
        <strain evidence="2 3">ISSFR-015</strain>
    </source>
</reference>
<proteinExistence type="predicted"/>
<sequence length="252" mass="29655">MNIAELGRQIGKLHRLSRTFEEMNPTRYINDWFQNEEYAFLKYIPEEESTIRDVAQIVIFVCSFAILEAIRKLNNTLEMFGIYGFKLSEFRLELVIAVILLIPMIENEYDTYVKDKTERYALTLEENTFEIINETAFVRAKKAITGYLPNGFNTKSHEFYNIIENEKVVGYVWVKIVEEKKSAFLYEIYLKEEFRSKGIGKKVMIELESHLANRKIAFFRLHVFGNNEHAINLYNNLGFHVAGINMYKEIAK</sequence>
<dbReference type="Pfam" id="PF00583">
    <property type="entry name" value="Acetyltransf_1"/>
    <property type="match status" value="1"/>
</dbReference>
<organism evidence="2 3">
    <name type="scientific">Solibacillus kalamii</name>
    <dbReference type="NCBI Taxonomy" id="1748298"/>
    <lineage>
        <taxon>Bacteria</taxon>
        <taxon>Bacillati</taxon>
        <taxon>Bacillota</taxon>
        <taxon>Bacilli</taxon>
        <taxon>Bacillales</taxon>
        <taxon>Caryophanaceae</taxon>
        <taxon>Solibacillus</taxon>
    </lineage>
</organism>
<accession>A0ABX3ZI19</accession>
<dbReference type="EMBL" id="NHNT01000005">
    <property type="protein sequence ID" value="OUZ39142.1"/>
    <property type="molecule type" value="Genomic_DNA"/>
</dbReference>
<comment type="caution">
    <text evidence="2">The sequence shown here is derived from an EMBL/GenBank/DDBJ whole genome shotgun (WGS) entry which is preliminary data.</text>
</comment>
<keyword evidence="3" id="KW-1185">Reference proteome</keyword>
<dbReference type="PANTHER" id="PTHR43617">
    <property type="entry name" value="L-AMINO ACID N-ACETYLTRANSFERASE"/>
    <property type="match status" value="1"/>
</dbReference>
<evidence type="ECO:0000313" key="3">
    <source>
        <dbReference type="Proteomes" id="UP000196594"/>
    </source>
</evidence>
<dbReference type="InterPro" id="IPR000182">
    <property type="entry name" value="GNAT_dom"/>
</dbReference>
<protein>
    <recommendedName>
        <fullName evidence="1">N-acetyltransferase domain-containing protein</fullName>
    </recommendedName>
</protein>
<gene>
    <name evidence="2" type="ORF">CBM15_09780</name>
</gene>
<name>A0ABX3ZI19_9BACL</name>
<dbReference type="Gene3D" id="3.40.630.30">
    <property type="match status" value="1"/>
</dbReference>
<dbReference type="CDD" id="cd04301">
    <property type="entry name" value="NAT_SF"/>
    <property type="match status" value="1"/>
</dbReference>
<dbReference type="InterPro" id="IPR016181">
    <property type="entry name" value="Acyl_CoA_acyltransferase"/>
</dbReference>